<dbReference type="Pfam" id="PF19009">
    <property type="entry name" value="DUF5738"/>
    <property type="match status" value="1"/>
</dbReference>
<dbReference type="Proteomes" id="UP000050795">
    <property type="component" value="Unassembled WGS sequence"/>
</dbReference>
<name>A0AA85IRP1_TRIRE</name>
<evidence type="ECO:0000256" key="1">
    <source>
        <dbReference type="SAM" id="MobiDB-lite"/>
    </source>
</evidence>
<reference evidence="3" key="1">
    <citation type="submission" date="2022-06" db="EMBL/GenBank/DDBJ databases">
        <authorList>
            <person name="Berger JAMES D."/>
            <person name="Berger JAMES D."/>
        </authorList>
    </citation>
    <scope>NUCLEOTIDE SEQUENCE [LARGE SCALE GENOMIC DNA]</scope>
</reference>
<dbReference type="WBParaSite" id="TREG1_107360.1">
    <property type="protein sequence ID" value="TREG1_107360.1"/>
    <property type="gene ID" value="TREG1_107360"/>
</dbReference>
<feature type="region of interest" description="Disordered" evidence="1">
    <location>
        <begin position="633"/>
        <end position="654"/>
    </location>
</feature>
<dbReference type="InterPro" id="IPR043799">
    <property type="entry name" value="DUF5738"/>
</dbReference>
<proteinExistence type="predicted"/>
<reference evidence="4" key="2">
    <citation type="submission" date="2023-11" db="UniProtKB">
        <authorList>
            <consortium name="WormBaseParasite"/>
        </authorList>
    </citation>
    <scope>IDENTIFICATION</scope>
</reference>
<evidence type="ECO:0000259" key="2">
    <source>
        <dbReference type="Pfam" id="PF19009"/>
    </source>
</evidence>
<dbReference type="AlphaFoldDB" id="A0AA85IRP1"/>
<keyword evidence="3" id="KW-1185">Reference proteome</keyword>
<sequence length="654" mass="75046">MSEIVNRHTYSNIKETINDALLFRPLQMTKHAVQNSTHESGIQCGNALNTEIDVYRRRIQSLLQFFDCISPMWWDRLYPFKGNFIKRPSRTAEDVRFHQKCLLSHLGKFNMRKVIPATAAISMMETHASIKDIPPNLLNPNDITNLDTTLTSENNATLLNKACNLAQNLADIEKLKQDLILSSVNWIMSDGRDYNLRIQRIALLERHSEPCLIENFPGVRALLTHYYRPRILINDYYMNTTDSDYPSSSSSISHSEPLTAIKLTTTTDQIISMFRNARLKIPVQNSDNLIDTEVDYFNKSFNSTHNLFLSDINDKLDHLENDDYITQKDTLSNNFLLNPLSSCIDTSRLEWLNYETNQKDFSLHLLNMEEMKEREKTANIINGLDKTLTTYDIVDDKNQEFLVHKEVEIDWNKLKLTSSNDGDRQTFPPGSPISLMRTTTNENVDSLTYDSTKWEDTSSHLSGNINYSEILPAFTEKQQTEQQQQQLPETLLLNDYSLEKSYLTVGDFPKKSDESLVSGAECSGSLTQAPSLTRSKGLSRLSDLLSLNTSTKVYDKVYTATATATPKTTPTTTRTTDLTLSSFKTKLLNAENLTGQKQRVEESAILSNWLNNQRNKFFMNDKRERKPFRTKVKSRSQIRKMPCPSDYHSKHYPI</sequence>
<feature type="domain" description="DUF5738" evidence="2">
    <location>
        <begin position="40"/>
        <end position="278"/>
    </location>
</feature>
<accession>A0AA85IRP1</accession>
<evidence type="ECO:0000313" key="4">
    <source>
        <dbReference type="WBParaSite" id="TREG1_107360.1"/>
    </source>
</evidence>
<evidence type="ECO:0000313" key="3">
    <source>
        <dbReference type="Proteomes" id="UP000050795"/>
    </source>
</evidence>
<protein>
    <submittedName>
        <fullName evidence="4">DUF5738 domain-containing protein</fullName>
    </submittedName>
</protein>
<organism evidence="3 4">
    <name type="scientific">Trichobilharzia regenti</name>
    <name type="common">Nasal bird schistosome</name>
    <dbReference type="NCBI Taxonomy" id="157069"/>
    <lineage>
        <taxon>Eukaryota</taxon>
        <taxon>Metazoa</taxon>
        <taxon>Spiralia</taxon>
        <taxon>Lophotrochozoa</taxon>
        <taxon>Platyhelminthes</taxon>
        <taxon>Trematoda</taxon>
        <taxon>Digenea</taxon>
        <taxon>Strigeidida</taxon>
        <taxon>Schistosomatoidea</taxon>
        <taxon>Schistosomatidae</taxon>
        <taxon>Trichobilharzia</taxon>
    </lineage>
</organism>